<feature type="compositionally biased region" description="Polar residues" evidence="1">
    <location>
        <begin position="350"/>
        <end position="367"/>
    </location>
</feature>
<sequence length="416" mass="42981">MSAKTTALTVLTAALLVPTMLVAPVHAAPTPPADGKGRPAKAPAAPAPPASMSTVGGSLLGQPGTQVNLLPGAPALPTNLTGRSWIVADAESGEVLAAYNAHWRLPPASTMKMLFADTLLPSLPKEQVHKVTDRDMDGVGPGSSLVGVKEDHEYSVHDLWLGVFLRSGNDAVHVLSAMNGGVEKTVKDMQAHAEELQALDTHVVSPDGYDAPEQVSSAYDLTLIARSGLQKQDFREYCGTASAKFPGLQEPGKPRDYFEIQNTNRLMTGAGGLSPYKGIAGVKNGTTTMAGSTFTGAAQQGSRKLLVTVMNPGAGGANSVYEETAALFDWGFAAAGKVKPVGELVPPKSADTSPHGSPAQSHENNASADGLVPGGGMGTALGVAGGALVVLAGGAYVVNRRWPRGRRSRGRDEELV</sequence>
<feature type="transmembrane region" description="Helical" evidence="2">
    <location>
        <begin position="377"/>
        <end position="399"/>
    </location>
</feature>
<keyword evidence="2" id="KW-1133">Transmembrane helix</keyword>
<feature type="domain" description="Peptidase S11 D-alanyl-D-alanine carboxypeptidase A N-terminal" evidence="4">
    <location>
        <begin position="79"/>
        <end position="311"/>
    </location>
</feature>
<gene>
    <name evidence="5" type="ORF">OHA91_15175</name>
</gene>
<dbReference type="Proteomes" id="UP001432312">
    <property type="component" value="Chromosome"/>
</dbReference>
<dbReference type="GeneID" id="95497403"/>
<feature type="region of interest" description="Disordered" evidence="1">
    <location>
        <begin position="343"/>
        <end position="371"/>
    </location>
</feature>
<dbReference type="Gene3D" id="3.40.710.10">
    <property type="entry name" value="DD-peptidase/beta-lactamase superfamily"/>
    <property type="match status" value="1"/>
</dbReference>
<keyword evidence="5" id="KW-0645">Protease</keyword>
<keyword evidence="2" id="KW-0812">Transmembrane</keyword>
<dbReference type="EMBL" id="CP108036">
    <property type="protein sequence ID" value="WUN79731.1"/>
    <property type="molecule type" value="Genomic_DNA"/>
</dbReference>
<dbReference type="RefSeq" id="WP_031149641.1">
    <property type="nucleotide sequence ID" value="NZ_CP108036.1"/>
</dbReference>
<dbReference type="GO" id="GO:0004180">
    <property type="term" value="F:carboxypeptidase activity"/>
    <property type="evidence" value="ECO:0007669"/>
    <property type="project" value="UniProtKB-KW"/>
</dbReference>
<feature type="chain" id="PRO_5045427749" evidence="3">
    <location>
        <begin position="28"/>
        <end position="416"/>
    </location>
</feature>
<feature type="region of interest" description="Disordered" evidence="1">
    <location>
        <begin position="28"/>
        <end position="58"/>
    </location>
</feature>
<evidence type="ECO:0000313" key="6">
    <source>
        <dbReference type="Proteomes" id="UP001432312"/>
    </source>
</evidence>
<accession>A0ABZ1QAL4</accession>
<organism evidence="5 6">
    <name type="scientific">Streptomyces erythrochromogenes</name>
    <dbReference type="NCBI Taxonomy" id="285574"/>
    <lineage>
        <taxon>Bacteria</taxon>
        <taxon>Bacillati</taxon>
        <taxon>Actinomycetota</taxon>
        <taxon>Actinomycetes</taxon>
        <taxon>Kitasatosporales</taxon>
        <taxon>Streptomycetaceae</taxon>
        <taxon>Streptomyces</taxon>
    </lineage>
</organism>
<dbReference type="PANTHER" id="PTHR21581:SF33">
    <property type="entry name" value="D-ALANYL-D-ALANINE CARBOXYPEPTIDASE DACB"/>
    <property type="match status" value="1"/>
</dbReference>
<dbReference type="Pfam" id="PF00768">
    <property type="entry name" value="Peptidase_S11"/>
    <property type="match status" value="1"/>
</dbReference>
<keyword evidence="2" id="KW-0472">Membrane</keyword>
<keyword evidence="5" id="KW-0378">Hydrolase</keyword>
<reference evidence="5" key="1">
    <citation type="submission" date="2022-10" db="EMBL/GenBank/DDBJ databases">
        <title>The complete genomes of actinobacterial strains from the NBC collection.</title>
        <authorList>
            <person name="Joergensen T.S."/>
            <person name="Alvarez Arevalo M."/>
            <person name="Sterndorff E.B."/>
            <person name="Faurdal D."/>
            <person name="Vuksanovic O."/>
            <person name="Mourched A.-S."/>
            <person name="Charusanti P."/>
            <person name="Shaw S."/>
            <person name="Blin K."/>
            <person name="Weber T."/>
        </authorList>
    </citation>
    <scope>NUCLEOTIDE SEQUENCE</scope>
    <source>
        <strain evidence="5">NBC_00303</strain>
    </source>
</reference>
<proteinExistence type="predicted"/>
<protein>
    <submittedName>
        <fullName evidence="5">D-alanyl-D-alanine carboxypeptidase</fullName>
    </submittedName>
</protein>
<dbReference type="InterPro" id="IPR012338">
    <property type="entry name" value="Beta-lactam/transpept-like"/>
</dbReference>
<evidence type="ECO:0000256" key="1">
    <source>
        <dbReference type="SAM" id="MobiDB-lite"/>
    </source>
</evidence>
<keyword evidence="6" id="KW-1185">Reference proteome</keyword>
<dbReference type="SUPFAM" id="SSF56601">
    <property type="entry name" value="beta-lactamase/transpeptidase-like"/>
    <property type="match status" value="1"/>
</dbReference>
<dbReference type="InterPro" id="IPR001967">
    <property type="entry name" value="Peptidase_S11_N"/>
</dbReference>
<evidence type="ECO:0000256" key="2">
    <source>
        <dbReference type="SAM" id="Phobius"/>
    </source>
</evidence>
<dbReference type="PANTHER" id="PTHR21581">
    <property type="entry name" value="D-ALANYL-D-ALANINE CARBOXYPEPTIDASE"/>
    <property type="match status" value="1"/>
</dbReference>
<name>A0ABZ1QAL4_9ACTN</name>
<keyword evidence="5" id="KW-0121">Carboxypeptidase</keyword>
<evidence type="ECO:0000313" key="5">
    <source>
        <dbReference type="EMBL" id="WUN79731.1"/>
    </source>
</evidence>
<keyword evidence="3" id="KW-0732">Signal</keyword>
<evidence type="ECO:0000256" key="3">
    <source>
        <dbReference type="SAM" id="SignalP"/>
    </source>
</evidence>
<evidence type="ECO:0000259" key="4">
    <source>
        <dbReference type="Pfam" id="PF00768"/>
    </source>
</evidence>
<feature type="signal peptide" evidence="3">
    <location>
        <begin position="1"/>
        <end position="27"/>
    </location>
</feature>